<feature type="compositionally biased region" description="Basic and acidic residues" evidence="1">
    <location>
        <begin position="74"/>
        <end position="94"/>
    </location>
</feature>
<sequence>MSKIAAGFAALVLTVSGVALASGTTPTAPVAPTKPAVTAATPAAPVKAHVNKVQTPTHVSGTADTKVAPTVKPEAGKTDVKAETAPVKKVEDKAAQGAAATTVAPAAKTTTN</sequence>
<name>A0A255XWI7_9PROT</name>
<gene>
    <name evidence="3" type="ORF">CHR90_04370</name>
</gene>
<dbReference type="RefSeq" id="WP_094407762.1">
    <property type="nucleotide sequence ID" value="NZ_BMJZ01000009.1"/>
</dbReference>
<comment type="caution">
    <text evidence="3">The sequence shown here is derived from an EMBL/GenBank/DDBJ whole genome shotgun (WGS) entry which is preliminary data.</text>
</comment>
<dbReference type="AlphaFoldDB" id="A0A255XWI7"/>
<accession>A0A255XWI7</accession>
<evidence type="ECO:0000256" key="2">
    <source>
        <dbReference type="SAM" id="SignalP"/>
    </source>
</evidence>
<dbReference type="Proteomes" id="UP000216361">
    <property type="component" value="Unassembled WGS sequence"/>
</dbReference>
<feature type="signal peptide" evidence="2">
    <location>
        <begin position="1"/>
        <end position="21"/>
    </location>
</feature>
<keyword evidence="4" id="KW-1185">Reference proteome</keyword>
<feature type="chain" id="PRO_5012491087" evidence="2">
    <location>
        <begin position="22"/>
        <end position="112"/>
    </location>
</feature>
<reference evidence="3 4" key="1">
    <citation type="submission" date="2017-07" db="EMBL/GenBank/DDBJ databases">
        <title>Elstera cyanobacteriorum sp. nov., a novel bacterium isolated from cyanobacterial aggregates in a eutrophic lake.</title>
        <authorList>
            <person name="Cai H."/>
        </authorList>
    </citation>
    <scope>NUCLEOTIDE SEQUENCE [LARGE SCALE GENOMIC DNA]</scope>
    <source>
        <strain evidence="3 4">TH019</strain>
    </source>
</reference>
<organism evidence="3 4">
    <name type="scientific">Elstera cyanobacteriorum</name>
    <dbReference type="NCBI Taxonomy" id="2022747"/>
    <lineage>
        <taxon>Bacteria</taxon>
        <taxon>Pseudomonadati</taxon>
        <taxon>Pseudomonadota</taxon>
        <taxon>Alphaproteobacteria</taxon>
        <taxon>Rhodospirillales</taxon>
        <taxon>Rhodospirillaceae</taxon>
        <taxon>Elstera</taxon>
    </lineage>
</organism>
<evidence type="ECO:0000313" key="4">
    <source>
        <dbReference type="Proteomes" id="UP000216361"/>
    </source>
</evidence>
<evidence type="ECO:0000256" key="1">
    <source>
        <dbReference type="SAM" id="MobiDB-lite"/>
    </source>
</evidence>
<evidence type="ECO:0000313" key="3">
    <source>
        <dbReference type="EMBL" id="OYQ20610.1"/>
    </source>
</evidence>
<protein>
    <submittedName>
        <fullName evidence="3">Uncharacterized protein</fullName>
    </submittedName>
</protein>
<keyword evidence="2" id="KW-0732">Signal</keyword>
<proteinExistence type="predicted"/>
<dbReference type="EMBL" id="NOXS01000027">
    <property type="protein sequence ID" value="OYQ20610.1"/>
    <property type="molecule type" value="Genomic_DNA"/>
</dbReference>
<feature type="compositionally biased region" description="Low complexity" evidence="1">
    <location>
        <begin position="95"/>
        <end position="112"/>
    </location>
</feature>
<feature type="region of interest" description="Disordered" evidence="1">
    <location>
        <begin position="55"/>
        <end position="112"/>
    </location>
</feature>